<dbReference type="Pfam" id="PF01535">
    <property type="entry name" value="PPR"/>
    <property type="match status" value="2"/>
</dbReference>
<evidence type="ECO:0000313" key="3">
    <source>
        <dbReference type="EMBL" id="KAF9592961.1"/>
    </source>
</evidence>
<name>A0A835LMR2_9MAGN</name>
<dbReference type="EMBL" id="JADFTS010000008">
    <property type="protein sequence ID" value="KAF9592961.1"/>
    <property type="molecule type" value="Genomic_DNA"/>
</dbReference>
<feature type="repeat" description="PPR" evidence="2">
    <location>
        <begin position="215"/>
        <end position="249"/>
    </location>
</feature>
<dbReference type="PROSITE" id="PS51375">
    <property type="entry name" value="PPR"/>
    <property type="match status" value="2"/>
</dbReference>
<evidence type="ECO:0000256" key="2">
    <source>
        <dbReference type="PROSITE-ProRule" id="PRU00708"/>
    </source>
</evidence>
<dbReference type="PANTHER" id="PTHR47926">
    <property type="entry name" value="PENTATRICOPEPTIDE REPEAT-CONTAINING PROTEIN"/>
    <property type="match status" value="1"/>
</dbReference>
<gene>
    <name evidence="3" type="ORF">IFM89_019265</name>
</gene>
<dbReference type="InterPro" id="IPR011990">
    <property type="entry name" value="TPR-like_helical_dom_sf"/>
</dbReference>
<dbReference type="InterPro" id="IPR046960">
    <property type="entry name" value="PPR_At4g14850-like_plant"/>
</dbReference>
<dbReference type="Proteomes" id="UP000631114">
    <property type="component" value="Unassembled WGS sequence"/>
</dbReference>
<dbReference type="GO" id="GO:0003723">
    <property type="term" value="F:RNA binding"/>
    <property type="evidence" value="ECO:0007669"/>
    <property type="project" value="InterPro"/>
</dbReference>
<dbReference type="OrthoDB" id="185373at2759"/>
<dbReference type="InterPro" id="IPR002885">
    <property type="entry name" value="PPR_rpt"/>
</dbReference>
<reference evidence="3 4" key="1">
    <citation type="submission" date="2020-10" db="EMBL/GenBank/DDBJ databases">
        <title>The Coptis chinensis genome and diversification of protoberbering-type alkaloids.</title>
        <authorList>
            <person name="Wang B."/>
            <person name="Shu S."/>
            <person name="Song C."/>
            <person name="Liu Y."/>
        </authorList>
    </citation>
    <scope>NUCLEOTIDE SEQUENCE [LARGE SCALE GENOMIC DNA]</scope>
    <source>
        <strain evidence="3">HL-2020</strain>
        <tissue evidence="3">Leaf</tissue>
    </source>
</reference>
<dbReference type="Gene3D" id="1.25.40.10">
    <property type="entry name" value="Tetratricopeptide repeat domain"/>
    <property type="match status" value="2"/>
</dbReference>
<feature type="repeat" description="PPR" evidence="2">
    <location>
        <begin position="184"/>
        <end position="214"/>
    </location>
</feature>
<evidence type="ECO:0000256" key="1">
    <source>
        <dbReference type="ARBA" id="ARBA00022737"/>
    </source>
</evidence>
<dbReference type="PANTHER" id="PTHR47926:SF433">
    <property type="entry name" value="PENTATRICOPEPTIDE REPEAT-CONTAINING PROTEIN"/>
    <property type="match status" value="1"/>
</dbReference>
<dbReference type="GO" id="GO:0009451">
    <property type="term" value="P:RNA modification"/>
    <property type="evidence" value="ECO:0007669"/>
    <property type="project" value="InterPro"/>
</dbReference>
<dbReference type="AlphaFoldDB" id="A0A835LMR2"/>
<keyword evidence="1" id="KW-0677">Repeat</keyword>
<proteinExistence type="predicted"/>
<dbReference type="Pfam" id="PF13041">
    <property type="entry name" value="PPR_2"/>
    <property type="match status" value="1"/>
</dbReference>
<protein>
    <recommendedName>
        <fullName evidence="5">Pentatricopeptide repeat-containing protein</fullName>
    </recommendedName>
</protein>
<dbReference type="NCBIfam" id="TIGR00756">
    <property type="entry name" value="PPR"/>
    <property type="match status" value="2"/>
</dbReference>
<organism evidence="3 4">
    <name type="scientific">Coptis chinensis</name>
    <dbReference type="NCBI Taxonomy" id="261450"/>
    <lineage>
        <taxon>Eukaryota</taxon>
        <taxon>Viridiplantae</taxon>
        <taxon>Streptophyta</taxon>
        <taxon>Embryophyta</taxon>
        <taxon>Tracheophyta</taxon>
        <taxon>Spermatophyta</taxon>
        <taxon>Magnoliopsida</taxon>
        <taxon>Ranunculales</taxon>
        <taxon>Ranunculaceae</taxon>
        <taxon>Coptidoideae</taxon>
        <taxon>Coptis</taxon>
    </lineage>
</organism>
<accession>A0A835LMR2</accession>
<evidence type="ECO:0000313" key="4">
    <source>
        <dbReference type="Proteomes" id="UP000631114"/>
    </source>
</evidence>
<sequence>MAYASGQVARLDCSGNAEIVSGGLGVGRKGCIEAGSGSGKNGDVDEATEIFERMPNKNSKSWKGLLAVYLQNGRFESARQLFEAKSNWEIVSWNSMLARLCPEWVNVGSTEIVRKVSQSKRCYLDRTGGHSEEALRLFIELKRDGERMNKSTFTSALSTCADMAALEFGKQVHGRLVKAGYEMGDYVVNALVLMYGKCGSVEEAYDVFESMQEKDLVTWNTMITCYAKHGFGKEALKVFDSMKMKDIKPDDVTMVTLHHLFLFYLRSL</sequence>
<comment type="caution">
    <text evidence="3">The sequence shown here is derived from an EMBL/GenBank/DDBJ whole genome shotgun (WGS) entry which is preliminary data.</text>
</comment>
<evidence type="ECO:0008006" key="5">
    <source>
        <dbReference type="Google" id="ProtNLM"/>
    </source>
</evidence>
<dbReference type="FunFam" id="1.25.40.10:FF:000344">
    <property type="entry name" value="Pentatricopeptide repeat-containing protein"/>
    <property type="match status" value="1"/>
</dbReference>
<keyword evidence="4" id="KW-1185">Reference proteome</keyword>